<gene>
    <name evidence="1" type="ORF">NCI01_08960</name>
</gene>
<proteinExistence type="predicted"/>
<accession>A0ABT1KVW1</accession>
<name>A0ABT1KVW1_9ACTN</name>
<protein>
    <submittedName>
        <fullName evidence="1">Uncharacterized protein</fullName>
    </submittedName>
</protein>
<sequence>MLDQSEQGGLRGHQGSACLLLGEPIQAGIQRLTVLVEERLERSGRAAGEGHARPERAGCLLVPHDSMPTLESRLRQMAPQEQRRTATELASVVLPLAELGSLELPPGGLGPVADAIKAQTSITSVDEARHALLSMPEMSRDEEPEGYLDWFAFGALVAWVYAADANTTPASDGVVHTFDRVSELLDEIDNDLGDTQLLNRLLLVMNGLGGTSESWATLSQGVREAVERLRSR</sequence>
<dbReference type="Proteomes" id="UP001204524">
    <property type="component" value="Unassembled WGS sequence"/>
</dbReference>
<evidence type="ECO:0000313" key="2">
    <source>
        <dbReference type="Proteomes" id="UP001204524"/>
    </source>
</evidence>
<dbReference type="RefSeq" id="WP_254181131.1">
    <property type="nucleotide sequence ID" value="NZ_JANARS010000003.1"/>
</dbReference>
<evidence type="ECO:0000313" key="1">
    <source>
        <dbReference type="EMBL" id="MCP3421922.1"/>
    </source>
</evidence>
<reference evidence="1 2" key="1">
    <citation type="submission" date="2022-06" db="EMBL/GenBank/DDBJ databases">
        <authorList>
            <person name="So Y."/>
        </authorList>
    </citation>
    <scope>NUCLEOTIDE SEQUENCE [LARGE SCALE GENOMIC DNA]</scope>
    <source>
        <strain evidence="1 2">STR3</strain>
    </source>
</reference>
<dbReference type="EMBL" id="JANARS010000003">
    <property type="protein sequence ID" value="MCP3421922.1"/>
    <property type="molecule type" value="Genomic_DNA"/>
</dbReference>
<keyword evidence="2" id="KW-1185">Reference proteome</keyword>
<organism evidence="1 2">
    <name type="scientific">Nocardioides pinisoli</name>
    <dbReference type="NCBI Taxonomy" id="2950279"/>
    <lineage>
        <taxon>Bacteria</taxon>
        <taxon>Bacillati</taxon>
        <taxon>Actinomycetota</taxon>
        <taxon>Actinomycetes</taxon>
        <taxon>Propionibacteriales</taxon>
        <taxon>Nocardioidaceae</taxon>
        <taxon>Nocardioides</taxon>
    </lineage>
</organism>
<comment type="caution">
    <text evidence="1">The sequence shown here is derived from an EMBL/GenBank/DDBJ whole genome shotgun (WGS) entry which is preliminary data.</text>
</comment>